<dbReference type="Proteomes" id="UP001218188">
    <property type="component" value="Unassembled WGS sequence"/>
</dbReference>
<gene>
    <name evidence="1" type="ORF">C8F04DRAFT_1194836</name>
</gene>
<accession>A0AAD6S6H6</accession>
<name>A0AAD6S6H6_9AGAR</name>
<reference evidence="1" key="1">
    <citation type="submission" date="2023-03" db="EMBL/GenBank/DDBJ databases">
        <title>Massive genome expansion in bonnet fungi (Mycena s.s.) driven by repeated elements and novel gene families across ecological guilds.</title>
        <authorList>
            <consortium name="Lawrence Berkeley National Laboratory"/>
            <person name="Harder C.B."/>
            <person name="Miyauchi S."/>
            <person name="Viragh M."/>
            <person name="Kuo A."/>
            <person name="Thoen E."/>
            <person name="Andreopoulos B."/>
            <person name="Lu D."/>
            <person name="Skrede I."/>
            <person name="Drula E."/>
            <person name="Henrissat B."/>
            <person name="Morin E."/>
            <person name="Kohler A."/>
            <person name="Barry K."/>
            <person name="LaButti K."/>
            <person name="Morin E."/>
            <person name="Salamov A."/>
            <person name="Lipzen A."/>
            <person name="Mereny Z."/>
            <person name="Hegedus B."/>
            <person name="Baldrian P."/>
            <person name="Stursova M."/>
            <person name="Weitz H."/>
            <person name="Taylor A."/>
            <person name="Grigoriev I.V."/>
            <person name="Nagy L.G."/>
            <person name="Martin F."/>
            <person name="Kauserud H."/>
        </authorList>
    </citation>
    <scope>NUCLEOTIDE SEQUENCE</scope>
    <source>
        <strain evidence="1">CBHHK200</strain>
    </source>
</reference>
<comment type="caution">
    <text evidence="1">The sequence shown here is derived from an EMBL/GenBank/DDBJ whole genome shotgun (WGS) entry which is preliminary data.</text>
</comment>
<protein>
    <submittedName>
        <fullName evidence="1">Uncharacterized protein</fullName>
    </submittedName>
</protein>
<keyword evidence="2" id="KW-1185">Reference proteome</keyword>
<evidence type="ECO:0000313" key="2">
    <source>
        <dbReference type="Proteomes" id="UP001218188"/>
    </source>
</evidence>
<sequence>MEVEVVPVEVCASGSGRDVQKVFCCWMVPQMDIEQDFAYRVDLTNDSREWLDSKDRVLSMAAIIKSEDQDSWGKGSAGSIQKPTKVLAHDGALCQVAKHDCQGIYVCNQLDQDLLCGHERYEPDDNEMRELFDAEHTVNLRETSSTAIRAAA</sequence>
<proteinExistence type="predicted"/>
<organism evidence="1 2">
    <name type="scientific">Mycena alexandri</name>
    <dbReference type="NCBI Taxonomy" id="1745969"/>
    <lineage>
        <taxon>Eukaryota</taxon>
        <taxon>Fungi</taxon>
        <taxon>Dikarya</taxon>
        <taxon>Basidiomycota</taxon>
        <taxon>Agaricomycotina</taxon>
        <taxon>Agaricomycetes</taxon>
        <taxon>Agaricomycetidae</taxon>
        <taxon>Agaricales</taxon>
        <taxon>Marasmiineae</taxon>
        <taxon>Mycenaceae</taxon>
        <taxon>Mycena</taxon>
    </lineage>
</organism>
<evidence type="ECO:0000313" key="1">
    <source>
        <dbReference type="EMBL" id="KAJ7022111.1"/>
    </source>
</evidence>
<dbReference type="AlphaFoldDB" id="A0AAD6S6H6"/>
<dbReference type="EMBL" id="JARJCM010000217">
    <property type="protein sequence ID" value="KAJ7022111.1"/>
    <property type="molecule type" value="Genomic_DNA"/>
</dbReference>